<keyword evidence="9" id="KW-1185">Reference proteome</keyword>
<proteinExistence type="inferred from homology"/>
<dbReference type="Gene3D" id="1.10.3730.20">
    <property type="match status" value="1"/>
</dbReference>
<keyword evidence="5 7" id="KW-0472">Membrane</keyword>
<keyword evidence="3 6" id="KW-0812">Transmembrane</keyword>
<keyword evidence="4 7" id="KW-1133">Transmembrane helix</keyword>
<evidence type="ECO:0000256" key="5">
    <source>
        <dbReference type="ARBA" id="ARBA00023136"/>
    </source>
</evidence>
<feature type="transmembrane region" description="Helical" evidence="7">
    <location>
        <begin position="80"/>
        <end position="98"/>
    </location>
</feature>
<sequence>MLSWVLLLLASGLEVLWAAGLKRSESVLEWLATIVCIVGSFALLVLATKRMGASTAYVFFVIFGTVGTYLLDVALFGKPVSLAAMLAIAVILFSVVQLKQVKD</sequence>
<keyword evidence="2" id="KW-1003">Cell membrane</keyword>
<dbReference type="Pfam" id="PF00893">
    <property type="entry name" value="Multi_Drug_Res"/>
    <property type="match status" value="1"/>
</dbReference>
<evidence type="ECO:0000256" key="3">
    <source>
        <dbReference type="ARBA" id="ARBA00022692"/>
    </source>
</evidence>
<feature type="transmembrane region" description="Helical" evidence="7">
    <location>
        <begin position="54"/>
        <end position="74"/>
    </location>
</feature>
<evidence type="ECO:0000313" key="9">
    <source>
        <dbReference type="Proteomes" id="UP000664349"/>
    </source>
</evidence>
<reference evidence="8 9" key="1">
    <citation type="submission" date="2021-03" db="EMBL/GenBank/DDBJ databases">
        <title>First Case of infection caused by Chromobacterium haemolyticum derived from water in China.</title>
        <authorList>
            <person name="Chen J."/>
            <person name="Liu C."/>
        </authorList>
    </citation>
    <scope>NUCLEOTIDE SEQUENCE [LARGE SCALE GENOMIC DNA]</scope>
    <source>
        <strain evidence="8 9">WJ-5</strain>
    </source>
</reference>
<dbReference type="SUPFAM" id="SSF103481">
    <property type="entry name" value="Multidrug resistance efflux transporter EmrE"/>
    <property type="match status" value="1"/>
</dbReference>
<evidence type="ECO:0008006" key="10">
    <source>
        <dbReference type="Google" id="ProtNLM"/>
    </source>
</evidence>
<gene>
    <name evidence="8" type="ORF">J1C50_23190</name>
</gene>
<dbReference type="Proteomes" id="UP000664349">
    <property type="component" value="Unassembled WGS sequence"/>
</dbReference>
<evidence type="ECO:0000256" key="2">
    <source>
        <dbReference type="ARBA" id="ARBA00022475"/>
    </source>
</evidence>
<comment type="caution">
    <text evidence="8">The sequence shown here is derived from an EMBL/GenBank/DDBJ whole genome shotgun (WGS) entry which is preliminary data.</text>
</comment>
<comment type="similarity">
    <text evidence="6">Belongs to the drug/metabolite transporter (DMT) superfamily. Small multidrug resistance (SMR) (TC 2.A.7.1) family.</text>
</comment>
<comment type="subcellular location">
    <subcellularLocation>
        <location evidence="1 6">Cell membrane</location>
        <topology evidence="1 6">Multi-pass membrane protein</topology>
    </subcellularLocation>
</comment>
<protein>
    <recommendedName>
        <fullName evidence="10">Quaternary ammonium compound-resistance protein SugE</fullName>
    </recommendedName>
</protein>
<dbReference type="EMBL" id="JAFLRD010000034">
    <property type="protein sequence ID" value="MBO0418421.1"/>
    <property type="molecule type" value="Genomic_DNA"/>
</dbReference>
<dbReference type="PANTHER" id="PTHR30561">
    <property type="entry name" value="SMR FAMILY PROTON-DEPENDENT DRUG EFFLUX TRANSPORTER SUGE"/>
    <property type="match status" value="1"/>
</dbReference>
<dbReference type="InterPro" id="IPR045324">
    <property type="entry name" value="Small_multidrug_res"/>
</dbReference>
<dbReference type="InterPro" id="IPR037185">
    <property type="entry name" value="EmrE-like"/>
</dbReference>
<dbReference type="PANTHER" id="PTHR30561:SF7">
    <property type="entry name" value="GUANIDINIUM EFFLUX SYSTEM SUBUNIT GDNC-RELATED"/>
    <property type="match status" value="1"/>
</dbReference>
<accession>A0ABS3GTP7</accession>
<dbReference type="RefSeq" id="WP_043593036.1">
    <property type="nucleotide sequence ID" value="NZ_JAEILV010000035.1"/>
</dbReference>
<evidence type="ECO:0000313" key="8">
    <source>
        <dbReference type="EMBL" id="MBO0418421.1"/>
    </source>
</evidence>
<evidence type="ECO:0000256" key="1">
    <source>
        <dbReference type="ARBA" id="ARBA00004651"/>
    </source>
</evidence>
<dbReference type="InterPro" id="IPR000390">
    <property type="entry name" value="Small_drug/metabolite_transptr"/>
</dbReference>
<organism evidence="8 9">
    <name type="scientific">Chromobacterium haemolyticum</name>
    <dbReference type="NCBI Taxonomy" id="394935"/>
    <lineage>
        <taxon>Bacteria</taxon>
        <taxon>Pseudomonadati</taxon>
        <taxon>Pseudomonadota</taxon>
        <taxon>Betaproteobacteria</taxon>
        <taxon>Neisseriales</taxon>
        <taxon>Chromobacteriaceae</taxon>
        <taxon>Chromobacterium</taxon>
    </lineage>
</organism>
<evidence type="ECO:0000256" key="6">
    <source>
        <dbReference type="RuleBase" id="RU003942"/>
    </source>
</evidence>
<evidence type="ECO:0000256" key="7">
    <source>
        <dbReference type="SAM" id="Phobius"/>
    </source>
</evidence>
<name>A0ABS3GTP7_9NEIS</name>
<evidence type="ECO:0000256" key="4">
    <source>
        <dbReference type="ARBA" id="ARBA00022989"/>
    </source>
</evidence>
<feature type="transmembrane region" description="Helical" evidence="7">
    <location>
        <begin position="28"/>
        <end position="47"/>
    </location>
</feature>